<dbReference type="PANTHER" id="PTHR15052">
    <property type="entry name" value="RNA POLYMERASE III TRANSCRIPTION INITIATION FACTOR COMPLEX SUBUNIT"/>
    <property type="match status" value="1"/>
</dbReference>
<dbReference type="EMBL" id="DF237406">
    <property type="protein sequence ID" value="GAQ88761.1"/>
    <property type="molecule type" value="Genomic_DNA"/>
</dbReference>
<dbReference type="GO" id="GO:0000127">
    <property type="term" value="C:transcription factor TFIIIC complex"/>
    <property type="evidence" value="ECO:0000318"/>
    <property type="project" value="GO_Central"/>
</dbReference>
<gene>
    <name evidence="5" type="ORF">KFL_004570030</name>
</gene>
<dbReference type="Proteomes" id="UP000054558">
    <property type="component" value="Unassembled WGS sequence"/>
</dbReference>
<dbReference type="InterPro" id="IPR015943">
    <property type="entry name" value="WD40/YVTN_repeat-like_dom_sf"/>
</dbReference>
<keyword evidence="2" id="KW-0804">Transcription</keyword>
<dbReference type="GO" id="GO:0005634">
    <property type="term" value="C:nucleus"/>
    <property type="evidence" value="ECO:0007669"/>
    <property type="project" value="UniProtKB-SubCell"/>
</dbReference>
<keyword evidence="6" id="KW-1185">Reference proteome</keyword>
<dbReference type="InterPro" id="IPR001680">
    <property type="entry name" value="WD40_rpt"/>
</dbReference>
<evidence type="ECO:0000313" key="6">
    <source>
        <dbReference type="Proteomes" id="UP000054558"/>
    </source>
</evidence>
<feature type="region of interest" description="Disordered" evidence="4">
    <location>
        <begin position="524"/>
        <end position="591"/>
    </location>
</feature>
<dbReference type="InterPro" id="IPR036322">
    <property type="entry name" value="WD40_repeat_dom_sf"/>
</dbReference>
<dbReference type="AlphaFoldDB" id="A0A1Y1II58"/>
<feature type="region of interest" description="Disordered" evidence="4">
    <location>
        <begin position="132"/>
        <end position="158"/>
    </location>
</feature>
<evidence type="ECO:0000256" key="1">
    <source>
        <dbReference type="ARBA" id="ARBA00004123"/>
    </source>
</evidence>
<protein>
    <submittedName>
        <fullName evidence="5">Uncharacterized protein</fullName>
    </submittedName>
</protein>
<evidence type="ECO:0000313" key="5">
    <source>
        <dbReference type="EMBL" id="GAQ88761.1"/>
    </source>
</evidence>
<dbReference type="Gene3D" id="2.130.10.10">
    <property type="entry name" value="YVTN repeat-like/Quinoprotein amine dehydrogenase"/>
    <property type="match status" value="1"/>
</dbReference>
<evidence type="ECO:0000256" key="4">
    <source>
        <dbReference type="SAM" id="MobiDB-lite"/>
    </source>
</evidence>
<dbReference type="SMART" id="SM00320">
    <property type="entry name" value="WD40"/>
    <property type="match status" value="5"/>
</dbReference>
<dbReference type="GO" id="GO:0006383">
    <property type="term" value="P:transcription by RNA polymerase III"/>
    <property type="evidence" value="ECO:0000318"/>
    <property type="project" value="GO_Central"/>
</dbReference>
<comment type="subcellular location">
    <subcellularLocation>
        <location evidence="1">Nucleus</location>
    </subcellularLocation>
</comment>
<evidence type="ECO:0000256" key="2">
    <source>
        <dbReference type="ARBA" id="ARBA00023163"/>
    </source>
</evidence>
<reference evidence="5 6" key="1">
    <citation type="journal article" date="2014" name="Nat. Commun.">
        <title>Klebsormidium flaccidum genome reveals primary factors for plant terrestrial adaptation.</title>
        <authorList>
            <person name="Hori K."/>
            <person name="Maruyama F."/>
            <person name="Fujisawa T."/>
            <person name="Togashi T."/>
            <person name="Yamamoto N."/>
            <person name="Seo M."/>
            <person name="Sato S."/>
            <person name="Yamada T."/>
            <person name="Mori H."/>
            <person name="Tajima N."/>
            <person name="Moriyama T."/>
            <person name="Ikeuchi M."/>
            <person name="Watanabe M."/>
            <person name="Wada H."/>
            <person name="Kobayashi K."/>
            <person name="Saito M."/>
            <person name="Masuda T."/>
            <person name="Sasaki-Sekimoto Y."/>
            <person name="Mashiguchi K."/>
            <person name="Awai K."/>
            <person name="Shimojima M."/>
            <person name="Masuda S."/>
            <person name="Iwai M."/>
            <person name="Nobusawa T."/>
            <person name="Narise T."/>
            <person name="Kondo S."/>
            <person name="Saito H."/>
            <person name="Sato R."/>
            <person name="Murakawa M."/>
            <person name="Ihara Y."/>
            <person name="Oshima-Yamada Y."/>
            <person name="Ohtaka K."/>
            <person name="Satoh M."/>
            <person name="Sonobe K."/>
            <person name="Ishii M."/>
            <person name="Ohtani R."/>
            <person name="Kanamori-Sato M."/>
            <person name="Honoki R."/>
            <person name="Miyazaki D."/>
            <person name="Mochizuki H."/>
            <person name="Umetsu J."/>
            <person name="Higashi K."/>
            <person name="Shibata D."/>
            <person name="Kamiya Y."/>
            <person name="Sato N."/>
            <person name="Nakamura Y."/>
            <person name="Tabata S."/>
            <person name="Ida S."/>
            <person name="Kurokawa K."/>
            <person name="Ohta H."/>
        </authorList>
    </citation>
    <scope>NUCLEOTIDE SEQUENCE [LARGE SCALE GENOMIC DNA]</scope>
    <source>
        <strain evidence="5 6">NIES-2285</strain>
    </source>
</reference>
<sequence length="641" mass="68700">MEARERSIIVNDPASYHSALAQQSPLLSINEPGQQKADTSQRSLHLPLFGTLRLFEEDFSFQSGVGVHAGGPVWALDWCPEQEEIATSDEARPQFLAVGVHPPNVSNIPSGKAFHGKGTVQIWQIEEAPPAAKAAASRKGKQKIQEGASPKHRVPGKSPEDLAMEAVLPTGASLSFGIAHEGSLVWDLKWRPARPSAFTQSSEETAPHLGQLAAALGNGSVHVWTVPTPASVPRPTGSSVPAEAAGGAKKRKRKGEPAEAQPPAPPVVVSLPSAAFRTGHATLGRRLPLTLEWSPCAPSNLLLAGCHDGTVVLWRVPDTKPSSSDHVFPLACFKAEDTPLRSLAWVPPHVGGSNQLFVTGGHRGAVKFWDVRDPLQPIWTLSVARSWILGLDWLASPRCVTVSRDDGWYQVYTLDGFGVPLPGCQPPVSGSTHAHIRKLSDGALWGADISRLTGLVATGSSSGVVSFFQLTRGWVSTGHGSNRHVQPAYRCAALEAEDDSGPVRLRLSGPNENFATKKEANEALHNNSTEGQPDDADAPGPSKVGATQPSMRKQGKGTSGQGGHWRKQPVKIVGSDPSTSTRSGDNKEAETHFPARKVAVHRVTWNPHKRYGLWMAWGGRAGVVSCQRVRLPQYEALDERT</sequence>
<dbReference type="STRING" id="105231.A0A1Y1II58"/>
<proteinExistence type="predicted"/>
<keyword evidence="3" id="KW-0539">Nucleus</keyword>
<dbReference type="OMA" id="SVICINA"/>
<dbReference type="SUPFAM" id="SSF50978">
    <property type="entry name" value="WD40 repeat-like"/>
    <property type="match status" value="1"/>
</dbReference>
<dbReference type="OrthoDB" id="4703at2759"/>
<organism evidence="5 6">
    <name type="scientific">Klebsormidium nitens</name>
    <name type="common">Green alga</name>
    <name type="synonym">Ulothrix nitens</name>
    <dbReference type="NCBI Taxonomy" id="105231"/>
    <lineage>
        <taxon>Eukaryota</taxon>
        <taxon>Viridiplantae</taxon>
        <taxon>Streptophyta</taxon>
        <taxon>Klebsormidiophyceae</taxon>
        <taxon>Klebsormidiales</taxon>
        <taxon>Klebsormidiaceae</taxon>
        <taxon>Klebsormidium</taxon>
    </lineage>
</organism>
<feature type="region of interest" description="Disordered" evidence="4">
    <location>
        <begin position="226"/>
        <end position="269"/>
    </location>
</feature>
<name>A0A1Y1II58_KLENI</name>
<dbReference type="InterPro" id="IPR052416">
    <property type="entry name" value="GTF3C_component"/>
</dbReference>
<evidence type="ECO:0000256" key="3">
    <source>
        <dbReference type="ARBA" id="ARBA00023242"/>
    </source>
</evidence>
<accession>A0A1Y1II58</accession>
<dbReference type="PANTHER" id="PTHR15052:SF2">
    <property type="entry name" value="GENERAL TRANSCRIPTION FACTOR 3C POLYPEPTIDE 2"/>
    <property type="match status" value="1"/>
</dbReference>